<comment type="similarity">
    <text evidence="2">Belongs to the PIGH family.</text>
</comment>
<feature type="domain" description="Phosphatidylinositol N-acetylglucosaminyltransferase subunit H conserved" evidence="4">
    <location>
        <begin position="96"/>
        <end position="172"/>
    </location>
</feature>
<dbReference type="GO" id="GO:0000506">
    <property type="term" value="C:glycosylphosphatidylinositol-N-acetylglucosaminyltransferase (GPI-GnT) complex"/>
    <property type="evidence" value="ECO:0007669"/>
    <property type="project" value="InterPro"/>
</dbReference>
<evidence type="ECO:0000256" key="1">
    <source>
        <dbReference type="ARBA" id="ARBA00004687"/>
    </source>
</evidence>
<protein>
    <recommendedName>
        <fullName evidence="4">Phosphatidylinositol N-acetylglucosaminyltransferase subunit H conserved domain-containing protein</fullName>
    </recommendedName>
</protein>
<gene>
    <name evidence="5" type="ORF">KGF56_003200</name>
</gene>
<organism evidence="5 6">
    <name type="scientific">Candida oxycetoniae</name>
    <dbReference type="NCBI Taxonomy" id="497107"/>
    <lineage>
        <taxon>Eukaryota</taxon>
        <taxon>Fungi</taxon>
        <taxon>Dikarya</taxon>
        <taxon>Ascomycota</taxon>
        <taxon>Saccharomycotina</taxon>
        <taxon>Pichiomycetes</taxon>
        <taxon>Debaryomycetaceae</taxon>
        <taxon>Candida/Lodderomyces clade</taxon>
        <taxon>Candida</taxon>
    </lineage>
</organism>
<name>A0AAI9SWJ6_9ASCO</name>
<proteinExistence type="inferred from homology"/>
<comment type="caution">
    <text evidence="5">The sequence shown here is derived from an EMBL/GenBank/DDBJ whole genome shotgun (WGS) entry which is preliminary data.</text>
</comment>
<keyword evidence="3" id="KW-1133">Transmembrane helix</keyword>
<dbReference type="InterPro" id="IPR044215">
    <property type="entry name" value="PIG-H"/>
</dbReference>
<comment type="pathway">
    <text evidence="1">Glycolipid biosynthesis; glycosylphosphatidylinositol-anchor biosynthesis.</text>
</comment>
<dbReference type="PANTHER" id="PTHR15231">
    <property type="entry name" value="PHOSPHATIDYLINOSITOL N-ACETYLGLUCOSAMINYLTRANSFERASE SUBUNIT H"/>
    <property type="match status" value="1"/>
</dbReference>
<dbReference type="EMBL" id="JAHUZD010000109">
    <property type="protein sequence ID" value="KAI3404041.1"/>
    <property type="molecule type" value="Genomic_DNA"/>
</dbReference>
<sequence>MSSSKNYILEIDPPIAERGSDAIKELDLLKFTVKLSRPSVLLRLRVPLLFIVIVSLCAYTWRNWGYFLDDGTVQGIIGAHVAALAIVYLIQEQEDSLIVMRGIGAQLSVRRTWFFQNSNTFIPIDKMIDFVIHEGFHNYAQVIFYLCILTKDNTVKEMTGEEGDNNIKVVFEEFLPRKEILLQVWKLSRQLLFGETRRYWRRKPSQGLKQLH</sequence>
<keyword evidence="3" id="KW-0472">Membrane</keyword>
<dbReference type="PANTHER" id="PTHR15231:SF1">
    <property type="entry name" value="PHOSPHATIDYLINOSITOL N-ACETYLGLUCOSAMINYLTRANSFERASE SUBUNIT H"/>
    <property type="match status" value="1"/>
</dbReference>
<keyword evidence="6" id="KW-1185">Reference proteome</keyword>
<evidence type="ECO:0000259" key="4">
    <source>
        <dbReference type="Pfam" id="PF10181"/>
    </source>
</evidence>
<keyword evidence="3" id="KW-0812">Transmembrane</keyword>
<evidence type="ECO:0000313" key="5">
    <source>
        <dbReference type="EMBL" id="KAI3404041.1"/>
    </source>
</evidence>
<dbReference type="Proteomes" id="UP001202479">
    <property type="component" value="Unassembled WGS sequence"/>
</dbReference>
<feature type="transmembrane region" description="Helical" evidence="3">
    <location>
        <begin position="73"/>
        <end position="91"/>
    </location>
</feature>
<accession>A0AAI9SWJ6</accession>
<dbReference type="Pfam" id="PF10181">
    <property type="entry name" value="PIG-H"/>
    <property type="match status" value="1"/>
</dbReference>
<feature type="transmembrane region" description="Helical" evidence="3">
    <location>
        <begin position="40"/>
        <end position="61"/>
    </location>
</feature>
<dbReference type="AlphaFoldDB" id="A0AAI9SWJ6"/>
<evidence type="ECO:0000256" key="2">
    <source>
        <dbReference type="ARBA" id="ARBA00009610"/>
    </source>
</evidence>
<evidence type="ECO:0000313" key="6">
    <source>
        <dbReference type="Proteomes" id="UP001202479"/>
    </source>
</evidence>
<dbReference type="GeneID" id="73380817"/>
<dbReference type="InterPro" id="IPR019328">
    <property type="entry name" value="PIGH-H_dom"/>
</dbReference>
<dbReference type="GO" id="GO:0006506">
    <property type="term" value="P:GPI anchor biosynthetic process"/>
    <property type="evidence" value="ECO:0007669"/>
    <property type="project" value="InterPro"/>
</dbReference>
<reference evidence="5" key="1">
    <citation type="journal article" date="2022" name="DNA Res.">
        <title>Genome analysis of five recently described species of the CUG-Ser clade uncovers Candida theae as a new hybrid lineage with pathogenic potential in the Candida parapsilosis species complex.</title>
        <authorList>
            <person name="Mixao V."/>
            <person name="Del Olmo V."/>
            <person name="Hegedusova E."/>
            <person name="Saus E."/>
            <person name="Pryszcz L."/>
            <person name="Cillingova A."/>
            <person name="Nosek J."/>
            <person name="Gabaldon T."/>
        </authorList>
    </citation>
    <scope>NUCLEOTIDE SEQUENCE</scope>
    <source>
        <strain evidence="5">CBS 10844</strain>
    </source>
</reference>
<dbReference type="RefSeq" id="XP_049179786.1">
    <property type="nucleotide sequence ID" value="XM_049324509.1"/>
</dbReference>
<evidence type="ECO:0000256" key="3">
    <source>
        <dbReference type="SAM" id="Phobius"/>
    </source>
</evidence>